<keyword evidence="5" id="KW-0378">Hydrolase</keyword>
<comment type="catalytic activity">
    <reaction evidence="7">
        <text>adenosine + H2O + H(+) = inosine + NH4(+)</text>
        <dbReference type="Rhea" id="RHEA:24408"/>
        <dbReference type="ChEBI" id="CHEBI:15377"/>
        <dbReference type="ChEBI" id="CHEBI:15378"/>
        <dbReference type="ChEBI" id="CHEBI:16335"/>
        <dbReference type="ChEBI" id="CHEBI:17596"/>
        <dbReference type="ChEBI" id="CHEBI:28938"/>
        <dbReference type="EC" id="3.5.4.4"/>
    </reaction>
    <physiologicalReaction direction="left-to-right" evidence="7">
        <dbReference type="Rhea" id="RHEA:24409"/>
    </physiologicalReaction>
</comment>
<sequence>MAADPCHWTPDWPLPRGVRSAITRRNGGVSQGAYASFNLSDYVGDAPEAVAQNRRHLREILALPEEPCWLRQSHGAEVIHLKSRPVSPPEADAAVTATPGVVLAVLTADCLPVLACSRDGRYVGAFHAGWRGLLAGILERGVAALPIAPEELLIYLGPAIGPEHFEVGPELRAAFVAEDAAATEAFHPGKADRWLADVYMLARQRLRRIGVRSVFGGTLCTVADPMQYFSYRRDGVTGRMASLIWKEDV</sequence>
<evidence type="ECO:0000256" key="1">
    <source>
        <dbReference type="ARBA" id="ARBA00000553"/>
    </source>
</evidence>
<dbReference type="Gene3D" id="3.60.140.10">
    <property type="entry name" value="CNF1/YfiH-like putative cysteine hydrolases"/>
    <property type="match status" value="1"/>
</dbReference>
<dbReference type="InterPro" id="IPR011324">
    <property type="entry name" value="Cytotoxic_necrot_fac-like_cat"/>
</dbReference>
<organism evidence="11">
    <name type="scientific">Acidithiobacillus ferrianus</name>
    <dbReference type="NCBI Taxonomy" id="2678518"/>
    <lineage>
        <taxon>Bacteria</taxon>
        <taxon>Pseudomonadati</taxon>
        <taxon>Pseudomonadota</taxon>
        <taxon>Acidithiobacillia</taxon>
        <taxon>Acidithiobacillales</taxon>
        <taxon>Acidithiobacillaceae</taxon>
        <taxon>Acidithiobacillus</taxon>
    </lineage>
</organism>
<dbReference type="Pfam" id="PF02578">
    <property type="entry name" value="Cu-oxidase_4"/>
    <property type="match status" value="1"/>
</dbReference>
<evidence type="ECO:0000256" key="4">
    <source>
        <dbReference type="ARBA" id="ARBA00022723"/>
    </source>
</evidence>
<dbReference type="CDD" id="cd16833">
    <property type="entry name" value="YfiH"/>
    <property type="match status" value="1"/>
</dbReference>
<dbReference type="InterPro" id="IPR003730">
    <property type="entry name" value="Cu_polyphenol_OxRdtase"/>
</dbReference>
<evidence type="ECO:0000313" key="11">
    <source>
        <dbReference type="EMBL" id="NDU42311.1"/>
    </source>
</evidence>
<comment type="caution">
    <text evidence="11">The sequence shown here is derived from an EMBL/GenBank/DDBJ whole genome shotgun (WGS) entry which is preliminary data.</text>
</comment>
<dbReference type="SUPFAM" id="SSF64438">
    <property type="entry name" value="CNF1/YfiH-like putative cysteine hydrolases"/>
    <property type="match status" value="1"/>
</dbReference>
<dbReference type="AlphaFoldDB" id="A0A845U8X1"/>
<dbReference type="GO" id="GO:0017061">
    <property type="term" value="F:S-methyl-5-thioadenosine phosphorylase activity"/>
    <property type="evidence" value="ECO:0007669"/>
    <property type="project" value="UniProtKB-EC"/>
</dbReference>
<evidence type="ECO:0000256" key="10">
    <source>
        <dbReference type="RuleBase" id="RU361274"/>
    </source>
</evidence>
<dbReference type="PANTHER" id="PTHR30616:SF2">
    <property type="entry name" value="PURINE NUCLEOSIDE PHOSPHORYLASE LACC1"/>
    <property type="match status" value="1"/>
</dbReference>
<dbReference type="InterPro" id="IPR038371">
    <property type="entry name" value="Cu_polyphenol_OxRdtase_sf"/>
</dbReference>
<evidence type="ECO:0000256" key="8">
    <source>
        <dbReference type="ARBA" id="ARBA00048968"/>
    </source>
</evidence>
<reference evidence="11" key="1">
    <citation type="submission" date="2019-11" db="EMBL/GenBank/DDBJ databases">
        <title>Acidithiobacillus ferrianus sp. nov.: a facultatively anaerobic and extremely acidophilic chemolithoautotroph.</title>
        <authorList>
            <person name="Norris P.R."/>
            <person name="Falagan C."/>
            <person name="Moya-Beltran A."/>
            <person name="Castro M."/>
            <person name="Quatrini R."/>
            <person name="Johnson D.B."/>
        </authorList>
    </citation>
    <scope>NUCLEOTIDE SEQUENCE [LARGE SCALE GENOMIC DNA]</scope>
    <source>
        <strain evidence="11">MG</strain>
    </source>
</reference>
<comment type="catalytic activity">
    <reaction evidence="9">
        <text>S-methyl-5'-thioadenosine + phosphate = 5-(methylsulfanyl)-alpha-D-ribose 1-phosphate + adenine</text>
        <dbReference type="Rhea" id="RHEA:11852"/>
        <dbReference type="ChEBI" id="CHEBI:16708"/>
        <dbReference type="ChEBI" id="CHEBI:17509"/>
        <dbReference type="ChEBI" id="CHEBI:43474"/>
        <dbReference type="ChEBI" id="CHEBI:58533"/>
        <dbReference type="EC" id="2.4.2.28"/>
    </reaction>
    <physiologicalReaction direction="left-to-right" evidence="9">
        <dbReference type="Rhea" id="RHEA:11853"/>
    </physiologicalReaction>
</comment>
<dbReference type="PANTHER" id="PTHR30616">
    <property type="entry name" value="UNCHARACTERIZED PROTEIN YFIH"/>
    <property type="match status" value="1"/>
</dbReference>
<dbReference type="EMBL" id="WNJL01000030">
    <property type="protein sequence ID" value="NDU42311.1"/>
    <property type="molecule type" value="Genomic_DNA"/>
</dbReference>
<comment type="similarity">
    <text evidence="2 10">Belongs to the purine nucleoside phosphorylase YfiH/LACC1 family.</text>
</comment>
<keyword evidence="4" id="KW-0479">Metal-binding</keyword>
<evidence type="ECO:0000256" key="2">
    <source>
        <dbReference type="ARBA" id="ARBA00007353"/>
    </source>
</evidence>
<evidence type="ECO:0000256" key="5">
    <source>
        <dbReference type="ARBA" id="ARBA00022801"/>
    </source>
</evidence>
<keyword evidence="3" id="KW-0808">Transferase</keyword>
<evidence type="ECO:0000256" key="3">
    <source>
        <dbReference type="ARBA" id="ARBA00022679"/>
    </source>
</evidence>
<evidence type="ECO:0000256" key="9">
    <source>
        <dbReference type="ARBA" id="ARBA00049893"/>
    </source>
</evidence>
<keyword evidence="6" id="KW-0862">Zinc</keyword>
<comment type="catalytic activity">
    <reaction evidence="8">
        <text>adenosine + phosphate = alpha-D-ribose 1-phosphate + adenine</text>
        <dbReference type="Rhea" id="RHEA:27642"/>
        <dbReference type="ChEBI" id="CHEBI:16335"/>
        <dbReference type="ChEBI" id="CHEBI:16708"/>
        <dbReference type="ChEBI" id="CHEBI:43474"/>
        <dbReference type="ChEBI" id="CHEBI:57720"/>
        <dbReference type="EC" id="2.4.2.1"/>
    </reaction>
    <physiologicalReaction direction="left-to-right" evidence="8">
        <dbReference type="Rhea" id="RHEA:27643"/>
    </physiologicalReaction>
</comment>
<gene>
    <name evidence="11" type="primary">pgeF</name>
    <name evidence="11" type="ORF">GL267_06525</name>
</gene>
<protein>
    <recommendedName>
        <fullName evidence="10">Purine nucleoside phosphorylase</fullName>
    </recommendedName>
</protein>
<comment type="catalytic activity">
    <reaction evidence="1">
        <text>inosine + phosphate = alpha-D-ribose 1-phosphate + hypoxanthine</text>
        <dbReference type="Rhea" id="RHEA:27646"/>
        <dbReference type="ChEBI" id="CHEBI:17368"/>
        <dbReference type="ChEBI" id="CHEBI:17596"/>
        <dbReference type="ChEBI" id="CHEBI:43474"/>
        <dbReference type="ChEBI" id="CHEBI:57720"/>
        <dbReference type="EC" id="2.4.2.1"/>
    </reaction>
    <physiologicalReaction direction="left-to-right" evidence="1">
        <dbReference type="Rhea" id="RHEA:27647"/>
    </physiologicalReaction>
</comment>
<evidence type="ECO:0000256" key="7">
    <source>
        <dbReference type="ARBA" id="ARBA00047989"/>
    </source>
</evidence>
<name>A0A845U8X1_9PROT</name>
<accession>A0A845U8X1</accession>
<dbReference type="NCBIfam" id="TIGR00726">
    <property type="entry name" value="peptidoglycan editing factor PgeF"/>
    <property type="match status" value="1"/>
</dbReference>
<evidence type="ECO:0000256" key="6">
    <source>
        <dbReference type="ARBA" id="ARBA00022833"/>
    </source>
</evidence>
<dbReference type="GO" id="GO:0016787">
    <property type="term" value="F:hydrolase activity"/>
    <property type="evidence" value="ECO:0007669"/>
    <property type="project" value="UniProtKB-KW"/>
</dbReference>
<proteinExistence type="inferred from homology"/>
<dbReference type="RefSeq" id="WP_163097562.1">
    <property type="nucleotide sequence ID" value="NZ_CP127523.1"/>
</dbReference>
<dbReference type="GO" id="GO:0005507">
    <property type="term" value="F:copper ion binding"/>
    <property type="evidence" value="ECO:0007669"/>
    <property type="project" value="TreeGrafter"/>
</dbReference>